<gene>
    <name evidence="2" type="ORF">E2562_024044</name>
</gene>
<feature type="region of interest" description="Disordered" evidence="1">
    <location>
        <begin position="1"/>
        <end position="71"/>
    </location>
</feature>
<evidence type="ECO:0000256" key="1">
    <source>
        <dbReference type="SAM" id="MobiDB-lite"/>
    </source>
</evidence>
<evidence type="ECO:0000313" key="3">
    <source>
        <dbReference type="Proteomes" id="UP000479710"/>
    </source>
</evidence>
<feature type="compositionally biased region" description="Polar residues" evidence="1">
    <location>
        <begin position="20"/>
        <end position="31"/>
    </location>
</feature>
<keyword evidence="3" id="KW-1185">Reference proteome</keyword>
<feature type="compositionally biased region" description="Basic and acidic residues" evidence="1">
    <location>
        <begin position="41"/>
        <end position="71"/>
    </location>
</feature>
<reference evidence="2 3" key="1">
    <citation type="submission" date="2019-11" db="EMBL/GenBank/DDBJ databases">
        <title>Whole genome sequence of Oryza granulata.</title>
        <authorList>
            <person name="Li W."/>
        </authorList>
    </citation>
    <scope>NUCLEOTIDE SEQUENCE [LARGE SCALE GENOMIC DNA]</scope>
    <source>
        <strain evidence="3">cv. Menghai</strain>
        <tissue evidence="2">Leaf</tissue>
    </source>
</reference>
<dbReference type="AlphaFoldDB" id="A0A6G1CTZ4"/>
<dbReference type="EMBL" id="SPHZ02000008">
    <property type="protein sequence ID" value="KAF0903053.1"/>
    <property type="molecule type" value="Genomic_DNA"/>
</dbReference>
<sequence>MLAKGGRGHGIYARRRVARSCQSGDELTPTHSRALLCSANEEAKQRSGRQDRGGGRQRDLGWRRHPAGSKEDEAAGAWILSFYANR</sequence>
<proteinExistence type="predicted"/>
<name>A0A6G1CTZ4_9ORYZ</name>
<protein>
    <submittedName>
        <fullName evidence="2">Uncharacterized protein</fullName>
    </submittedName>
</protein>
<comment type="caution">
    <text evidence="2">The sequence shown here is derived from an EMBL/GenBank/DDBJ whole genome shotgun (WGS) entry which is preliminary data.</text>
</comment>
<dbReference type="Proteomes" id="UP000479710">
    <property type="component" value="Unassembled WGS sequence"/>
</dbReference>
<accession>A0A6G1CTZ4</accession>
<organism evidence="2 3">
    <name type="scientific">Oryza meyeriana var. granulata</name>
    <dbReference type="NCBI Taxonomy" id="110450"/>
    <lineage>
        <taxon>Eukaryota</taxon>
        <taxon>Viridiplantae</taxon>
        <taxon>Streptophyta</taxon>
        <taxon>Embryophyta</taxon>
        <taxon>Tracheophyta</taxon>
        <taxon>Spermatophyta</taxon>
        <taxon>Magnoliopsida</taxon>
        <taxon>Liliopsida</taxon>
        <taxon>Poales</taxon>
        <taxon>Poaceae</taxon>
        <taxon>BOP clade</taxon>
        <taxon>Oryzoideae</taxon>
        <taxon>Oryzeae</taxon>
        <taxon>Oryzinae</taxon>
        <taxon>Oryza</taxon>
        <taxon>Oryza meyeriana</taxon>
    </lineage>
</organism>
<evidence type="ECO:0000313" key="2">
    <source>
        <dbReference type="EMBL" id="KAF0903053.1"/>
    </source>
</evidence>